<accession>A0A9W8Y6C6</accession>
<sequence length="308" mass="33938">MFAGCAIGGVKWGTGRHMDTLSNDDILKAMRLSIGLFLLRVTVTKTHRWIIYIVMGSTVVTGLVFFFVTLLQCTPISYFWNRAQNGSCVSIDVVIGLTFFYSGVSVICDFTFAILPMFLVWGLNIASVAVVVRLGYVMDFKNPDFLWATVDIAIWSDIEQGLAITAGSLATLRPLYRQLASKIGLTSTGPDPSKPTGMRTPQWNGAPSNESRKKSGFMSLTNTLLRTEKGTVTGTVGGNDEEYGMGDLQPIRLRDDLCNENSSEKSDKGFNTWSIQAGKISDEEHRAGTITMHNEIFQQSDRRSAGKF</sequence>
<feature type="domain" description="Rhodopsin" evidence="8">
    <location>
        <begin position="27"/>
        <end position="126"/>
    </location>
</feature>
<name>A0A9W8Y6C6_9PLEO</name>
<organism evidence="9 10">
    <name type="scientific">Neocucurbitaria cava</name>
    <dbReference type="NCBI Taxonomy" id="798079"/>
    <lineage>
        <taxon>Eukaryota</taxon>
        <taxon>Fungi</taxon>
        <taxon>Dikarya</taxon>
        <taxon>Ascomycota</taxon>
        <taxon>Pezizomycotina</taxon>
        <taxon>Dothideomycetes</taxon>
        <taxon>Pleosporomycetidae</taxon>
        <taxon>Pleosporales</taxon>
        <taxon>Pleosporineae</taxon>
        <taxon>Cucurbitariaceae</taxon>
        <taxon>Neocucurbitaria</taxon>
    </lineage>
</organism>
<dbReference type="Proteomes" id="UP001140560">
    <property type="component" value="Unassembled WGS sequence"/>
</dbReference>
<evidence type="ECO:0000256" key="1">
    <source>
        <dbReference type="ARBA" id="ARBA00004141"/>
    </source>
</evidence>
<evidence type="ECO:0000256" key="7">
    <source>
        <dbReference type="SAM" id="Phobius"/>
    </source>
</evidence>
<comment type="subcellular location">
    <subcellularLocation>
        <location evidence="1">Membrane</location>
        <topology evidence="1">Multi-pass membrane protein</topology>
    </subcellularLocation>
</comment>
<keyword evidence="10" id="KW-1185">Reference proteome</keyword>
<dbReference type="Pfam" id="PF20684">
    <property type="entry name" value="Fung_rhodopsin"/>
    <property type="match status" value="1"/>
</dbReference>
<dbReference type="EMBL" id="JAPEUY010000011">
    <property type="protein sequence ID" value="KAJ4368255.1"/>
    <property type="molecule type" value="Genomic_DNA"/>
</dbReference>
<reference evidence="9" key="1">
    <citation type="submission" date="2022-10" db="EMBL/GenBank/DDBJ databases">
        <title>Tapping the CABI collections for fungal endophytes: first genome assemblies for Collariella, Neodidymelliopsis, Ascochyta clinopodiicola, Didymella pomorum, Didymosphaeria variabile, Neocosmospora piperis and Neocucurbitaria cava.</title>
        <authorList>
            <person name="Hill R."/>
        </authorList>
    </citation>
    <scope>NUCLEOTIDE SEQUENCE</scope>
    <source>
        <strain evidence="9">IMI 356814</strain>
    </source>
</reference>
<comment type="caution">
    <text evidence="9">The sequence shown here is derived from an EMBL/GenBank/DDBJ whole genome shotgun (WGS) entry which is preliminary data.</text>
</comment>
<gene>
    <name evidence="9" type="ORF">N0V83_006611</name>
</gene>
<protein>
    <recommendedName>
        <fullName evidence="8">Rhodopsin domain-containing protein</fullName>
    </recommendedName>
</protein>
<keyword evidence="3 7" id="KW-1133">Transmembrane helix</keyword>
<evidence type="ECO:0000256" key="6">
    <source>
        <dbReference type="SAM" id="MobiDB-lite"/>
    </source>
</evidence>
<evidence type="ECO:0000259" key="8">
    <source>
        <dbReference type="Pfam" id="PF20684"/>
    </source>
</evidence>
<evidence type="ECO:0000313" key="9">
    <source>
        <dbReference type="EMBL" id="KAJ4368255.1"/>
    </source>
</evidence>
<dbReference type="AlphaFoldDB" id="A0A9W8Y6C6"/>
<evidence type="ECO:0000256" key="5">
    <source>
        <dbReference type="ARBA" id="ARBA00038359"/>
    </source>
</evidence>
<dbReference type="InterPro" id="IPR052337">
    <property type="entry name" value="SAT4-like"/>
</dbReference>
<feature type="transmembrane region" description="Helical" evidence="7">
    <location>
        <begin position="83"/>
        <end position="104"/>
    </location>
</feature>
<feature type="transmembrane region" description="Helical" evidence="7">
    <location>
        <begin position="49"/>
        <end position="71"/>
    </location>
</feature>
<dbReference type="GO" id="GO:0016020">
    <property type="term" value="C:membrane"/>
    <property type="evidence" value="ECO:0007669"/>
    <property type="project" value="UniProtKB-SubCell"/>
</dbReference>
<feature type="transmembrane region" description="Helical" evidence="7">
    <location>
        <begin position="110"/>
        <end position="132"/>
    </location>
</feature>
<evidence type="ECO:0000256" key="3">
    <source>
        <dbReference type="ARBA" id="ARBA00022989"/>
    </source>
</evidence>
<dbReference type="InterPro" id="IPR049326">
    <property type="entry name" value="Rhodopsin_dom_fungi"/>
</dbReference>
<comment type="similarity">
    <text evidence="5">Belongs to the SAT4 family.</text>
</comment>
<evidence type="ECO:0000256" key="4">
    <source>
        <dbReference type="ARBA" id="ARBA00023136"/>
    </source>
</evidence>
<dbReference type="OrthoDB" id="3923077at2759"/>
<dbReference type="PANTHER" id="PTHR33048">
    <property type="entry name" value="PTH11-LIKE INTEGRAL MEMBRANE PROTEIN (AFU_ORTHOLOGUE AFUA_5G11245)"/>
    <property type="match status" value="1"/>
</dbReference>
<feature type="region of interest" description="Disordered" evidence="6">
    <location>
        <begin position="186"/>
        <end position="215"/>
    </location>
</feature>
<keyword evidence="4 7" id="KW-0472">Membrane</keyword>
<keyword evidence="2 7" id="KW-0812">Transmembrane</keyword>
<evidence type="ECO:0000256" key="2">
    <source>
        <dbReference type="ARBA" id="ARBA00022692"/>
    </source>
</evidence>
<evidence type="ECO:0000313" key="10">
    <source>
        <dbReference type="Proteomes" id="UP001140560"/>
    </source>
</evidence>
<dbReference type="PANTHER" id="PTHR33048:SF96">
    <property type="entry name" value="INTEGRAL MEMBRANE PROTEIN"/>
    <property type="match status" value="1"/>
</dbReference>
<feature type="compositionally biased region" description="Polar residues" evidence="6">
    <location>
        <begin position="199"/>
        <end position="209"/>
    </location>
</feature>
<proteinExistence type="inferred from homology"/>